<dbReference type="Gene3D" id="1.20.1070.10">
    <property type="entry name" value="Rhodopsin 7-helix transmembrane proteins"/>
    <property type="match status" value="1"/>
</dbReference>
<feature type="domain" description="G-protein coupled receptors family 1 profile" evidence="10">
    <location>
        <begin position="47"/>
        <end position="308"/>
    </location>
</feature>
<dbReference type="GO" id="GO:0043005">
    <property type="term" value="C:neuron projection"/>
    <property type="evidence" value="ECO:0007669"/>
    <property type="project" value="TreeGrafter"/>
</dbReference>
<feature type="transmembrane region" description="Helical" evidence="9">
    <location>
        <begin position="248"/>
        <end position="268"/>
    </location>
</feature>
<feature type="transmembrane region" description="Helical" evidence="9">
    <location>
        <begin position="195"/>
        <end position="220"/>
    </location>
</feature>
<protein>
    <submittedName>
        <fullName evidence="11">Interferon-induced guanylate-binding protein 2</fullName>
    </submittedName>
</protein>
<keyword evidence="5 9" id="KW-0472">Membrane</keyword>
<evidence type="ECO:0000256" key="3">
    <source>
        <dbReference type="ARBA" id="ARBA00022989"/>
    </source>
</evidence>
<name>A0A4D9DJA6_9SAUR</name>
<evidence type="ECO:0000256" key="2">
    <source>
        <dbReference type="ARBA" id="ARBA00022692"/>
    </source>
</evidence>
<evidence type="ECO:0000256" key="4">
    <source>
        <dbReference type="ARBA" id="ARBA00023040"/>
    </source>
</evidence>
<dbReference type="OrthoDB" id="9941925at2759"/>
<evidence type="ECO:0000256" key="8">
    <source>
        <dbReference type="RuleBase" id="RU000688"/>
    </source>
</evidence>
<feature type="transmembrane region" description="Helical" evidence="9">
    <location>
        <begin position="148"/>
        <end position="166"/>
    </location>
</feature>
<evidence type="ECO:0000313" key="12">
    <source>
        <dbReference type="Proteomes" id="UP000297703"/>
    </source>
</evidence>
<reference evidence="11 12" key="2">
    <citation type="submission" date="2019-04" db="EMBL/GenBank/DDBJ databases">
        <title>The genome sequence of big-headed turtle.</title>
        <authorList>
            <person name="Gong S."/>
        </authorList>
    </citation>
    <scope>NUCLEOTIDE SEQUENCE [LARGE SCALE GENOMIC DNA]</scope>
    <source>
        <strain evidence="11">DO16091913</strain>
        <tissue evidence="11">Muscle</tissue>
    </source>
</reference>
<dbReference type="EMBL" id="QXTE01000498">
    <property type="protein sequence ID" value="TFJ97396.1"/>
    <property type="molecule type" value="Genomic_DNA"/>
</dbReference>
<evidence type="ECO:0000313" key="11">
    <source>
        <dbReference type="EMBL" id="TFJ97396.1"/>
    </source>
</evidence>
<feature type="transmembrane region" description="Helical" evidence="9">
    <location>
        <begin position="32"/>
        <end position="56"/>
    </location>
</feature>
<feature type="transmembrane region" description="Helical" evidence="9">
    <location>
        <begin position="98"/>
        <end position="127"/>
    </location>
</feature>
<keyword evidence="6 8" id="KW-0675">Receptor</keyword>
<evidence type="ECO:0000256" key="6">
    <source>
        <dbReference type="ARBA" id="ARBA00023170"/>
    </source>
</evidence>
<organism evidence="11 12">
    <name type="scientific">Platysternon megacephalum</name>
    <name type="common">big-headed turtle</name>
    <dbReference type="NCBI Taxonomy" id="55544"/>
    <lineage>
        <taxon>Eukaryota</taxon>
        <taxon>Metazoa</taxon>
        <taxon>Chordata</taxon>
        <taxon>Craniata</taxon>
        <taxon>Vertebrata</taxon>
        <taxon>Euteleostomi</taxon>
        <taxon>Archelosauria</taxon>
        <taxon>Testudinata</taxon>
        <taxon>Testudines</taxon>
        <taxon>Cryptodira</taxon>
        <taxon>Durocryptodira</taxon>
        <taxon>Testudinoidea</taxon>
        <taxon>Platysternidae</taxon>
        <taxon>Platysternon</taxon>
    </lineage>
</organism>
<dbReference type="SMART" id="SM01381">
    <property type="entry name" value="7TM_GPCR_Srsx"/>
    <property type="match status" value="1"/>
</dbReference>
<dbReference type="PRINTS" id="PR00237">
    <property type="entry name" value="GPCRRHODOPSN"/>
</dbReference>
<evidence type="ECO:0000256" key="1">
    <source>
        <dbReference type="ARBA" id="ARBA00004141"/>
    </source>
</evidence>
<comment type="caution">
    <text evidence="11">The sequence shown here is derived from an EMBL/GenBank/DDBJ whole genome shotgun (WGS) entry which is preliminary data.</text>
</comment>
<dbReference type="STRING" id="55544.A0A4D9DJA6"/>
<keyword evidence="4 8" id="KW-0297">G-protein coupled receptor</keyword>
<dbReference type="PANTHER" id="PTHR24235">
    <property type="entry name" value="NEUROPEPTIDE Y RECEPTOR"/>
    <property type="match status" value="1"/>
</dbReference>
<dbReference type="PROSITE" id="PS00237">
    <property type="entry name" value="G_PROTEIN_RECEP_F1_1"/>
    <property type="match status" value="1"/>
</dbReference>
<sequence length="361" mass="39620">MEPNGSSPRPGNTSHPKDLFAGLELLLHFKPLFIPLYCLLVAVACLGNAFLVGCIAANKKLHNATNFFLGNLSLGDLLMCLTCVPLTASYAFEGRGWLFGRAMCHAVALLQAATVCVSVLSLAAIAVDRYVVVAYPVRRRIALRSCGLVLAAIWALALALAAPPAWHTTYVDLRPIGHDLIICEEFWRHMERQRLAYSCAMLLLSYVVPLLAVTVSYCSISAHLRRRSLPGSANLSQARWDKKKRKTFLLLVVSVLVFALCWLPLQVLNLLRDLDPDFTLLGKRYVNLAQVSCHLVAMSSACYNPFIYASLHRKCRAHLRGYVRHRQRPNGQCARANTCLSLLPDAPGLGQGDGAAGENAV</sequence>
<comment type="similarity">
    <text evidence="8">Belongs to the G-protein coupled receptor 1 family.</text>
</comment>
<reference evidence="11 12" key="1">
    <citation type="submission" date="2019-04" db="EMBL/GenBank/DDBJ databases">
        <title>Draft genome of the big-headed turtle Platysternon megacephalum.</title>
        <authorList>
            <person name="Gong S."/>
        </authorList>
    </citation>
    <scope>NUCLEOTIDE SEQUENCE [LARGE SCALE GENOMIC DNA]</scope>
    <source>
        <strain evidence="11">DO16091913</strain>
        <tissue evidence="11">Muscle</tissue>
    </source>
</reference>
<proteinExistence type="inferred from homology"/>
<evidence type="ECO:0000259" key="10">
    <source>
        <dbReference type="PROSITE" id="PS50262"/>
    </source>
</evidence>
<dbReference type="GO" id="GO:0005886">
    <property type="term" value="C:plasma membrane"/>
    <property type="evidence" value="ECO:0007669"/>
    <property type="project" value="TreeGrafter"/>
</dbReference>
<keyword evidence="3 9" id="KW-1133">Transmembrane helix</keyword>
<dbReference type="Pfam" id="PF00001">
    <property type="entry name" value="7tm_1"/>
    <property type="match status" value="1"/>
</dbReference>
<feature type="transmembrane region" description="Helical" evidence="9">
    <location>
        <begin position="288"/>
        <end position="311"/>
    </location>
</feature>
<dbReference type="Proteomes" id="UP000297703">
    <property type="component" value="Unassembled WGS sequence"/>
</dbReference>
<keyword evidence="2 8" id="KW-0812">Transmembrane</keyword>
<dbReference type="AlphaFoldDB" id="A0A4D9DJA6"/>
<gene>
    <name evidence="11" type="ORF">DR999_PMT20772</name>
</gene>
<dbReference type="InterPro" id="IPR000276">
    <property type="entry name" value="GPCR_Rhodpsn"/>
</dbReference>
<dbReference type="PRINTS" id="PR01018">
    <property type="entry name" value="PRPRECEPTOR"/>
</dbReference>
<accession>A0A4D9DJA6</accession>
<evidence type="ECO:0000256" key="5">
    <source>
        <dbReference type="ARBA" id="ARBA00023136"/>
    </source>
</evidence>
<keyword evidence="12" id="KW-1185">Reference proteome</keyword>
<dbReference type="GO" id="GO:0042923">
    <property type="term" value="F:neuropeptide binding"/>
    <property type="evidence" value="ECO:0007669"/>
    <property type="project" value="TreeGrafter"/>
</dbReference>
<dbReference type="SUPFAM" id="SSF81321">
    <property type="entry name" value="Family A G protein-coupled receptor-like"/>
    <property type="match status" value="1"/>
</dbReference>
<evidence type="ECO:0000256" key="7">
    <source>
        <dbReference type="ARBA" id="ARBA00023224"/>
    </source>
</evidence>
<evidence type="ECO:0000256" key="9">
    <source>
        <dbReference type="SAM" id="Phobius"/>
    </source>
</evidence>
<dbReference type="InterPro" id="IPR001402">
    <property type="entry name" value="Prolrel_pep_rcpt"/>
</dbReference>
<feature type="transmembrane region" description="Helical" evidence="9">
    <location>
        <begin position="68"/>
        <end position="92"/>
    </location>
</feature>
<dbReference type="PANTHER" id="PTHR24235:SF15">
    <property type="entry name" value="PROLACTIN-RELEASING PEPTIDE RECEPTOR-LIKE PROTEIN 4"/>
    <property type="match status" value="1"/>
</dbReference>
<dbReference type="InterPro" id="IPR017452">
    <property type="entry name" value="GPCR_Rhodpsn_7TM"/>
</dbReference>
<dbReference type="GO" id="GO:0004983">
    <property type="term" value="F:neuropeptide Y receptor activity"/>
    <property type="evidence" value="ECO:0007669"/>
    <property type="project" value="InterPro"/>
</dbReference>
<comment type="subcellular location">
    <subcellularLocation>
        <location evidence="1">Membrane</location>
        <topology evidence="1">Multi-pass membrane protein</topology>
    </subcellularLocation>
</comment>
<dbReference type="PROSITE" id="PS50262">
    <property type="entry name" value="G_PROTEIN_RECEP_F1_2"/>
    <property type="match status" value="1"/>
</dbReference>
<keyword evidence="7 8" id="KW-0807">Transducer</keyword>